<keyword evidence="1" id="KW-0472">Membrane</keyword>
<reference evidence="2" key="1">
    <citation type="submission" date="2014-11" db="EMBL/GenBank/DDBJ databases">
        <authorList>
            <person name="Amaro Gonzalez C."/>
        </authorList>
    </citation>
    <scope>NUCLEOTIDE SEQUENCE</scope>
</reference>
<dbReference type="AlphaFoldDB" id="A0A0E9WZ63"/>
<evidence type="ECO:0000313" key="2">
    <source>
        <dbReference type="EMBL" id="JAH95654.1"/>
    </source>
</evidence>
<feature type="transmembrane region" description="Helical" evidence="1">
    <location>
        <begin position="6"/>
        <end position="26"/>
    </location>
</feature>
<evidence type="ECO:0000256" key="1">
    <source>
        <dbReference type="SAM" id="Phobius"/>
    </source>
</evidence>
<organism evidence="2">
    <name type="scientific">Anguilla anguilla</name>
    <name type="common">European freshwater eel</name>
    <name type="synonym">Muraena anguilla</name>
    <dbReference type="NCBI Taxonomy" id="7936"/>
    <lineage>
        <taxon>Eukaryota</taxon>
        <taxon>Metazoa</taxon>
        <taxon>Chordata</taxon>
        <taxon>Craniata</taxon>
        <taxon>Vertebrata</taxon>
        <taxon>Euteleostomi</taxon>
        <taxon>Actinopterygii</taxon>
        <taxon>Neopterygii</taxon>
        <taxon>Teleostei</taxon>
        <taxon>Anguilliformes</taxon>
        <taxon>Anguillidae</taxon>
        <taxon>Anguilla</taxon>
    </lineage>
</organism>
<keyword evidence="1" id="KW-1133">Transmembrane helix</keyword>
<accession>A0A0E9WZ63</accession>
<keyword evidence="1" id="KW-0812">Transmembrane</keyword>
<dbReference type="EMBL" id="GBXM01012923">
    <property type="protein sequence ID" value="JAH95654.1"/>
    <property type="molecule type" value="Transcribed_RNA"/>
</dbReference>
<sequence length="61" mass="6990">MIDLVINVFIALYSLYVHTVNGIYLIKISSRDTLEQLRSSAKDLYVSKQKTQFKTSSQSMC</sequence>
<reference evidence="2" key="2">
    <citation type="journal article" date="2015" name="Fish Shellfish Immunol.">
        <title>Early steps in the European eel (Anguilla anguilla)-Vibrio vulnificus interaction in the gills: Role of the RtxA13 toxin.</title>
        <authorList>
            <person name="Callol A."/>
            <person name="Pajuelo D."/>
            <person name="Ebbesson L."/>
            <person name="Teles M."/>
            <person name="MacKenzie S."/>
            <person name="Amaro C."/>
        </authorList>
    </citation>
    <scope>NUCLEOTIDE SEQUENCE</scope>
</reference>
<proteinExistence type="predicted"/>
<protein>
    <submittedName>
        <fullName evidence="2">Uncharacterized protein</fullName>
    </submittedName>
</protein>
<name>A0A0E9WZ63_ANGAN</name>